<proteinExistence type="predicted"/>
<dbReference type="AlphaFoldDB" id="A0A6P8HQ30"/>
<dbReference type="InParanoid" id="A0A6P8HQ30"/>
<reference evidence="2" key="1">
    <citation type="submission" date="2025-08" db="UniProtKB">
        <authorList>
            <consortium name="RefSeq"/>
        </authorList>
    </citation>
    <scope>IDENTIFICATION</scope>
    <source>
        <tissue evidence="2">Tentacle</tissue>
    </source>
</reference>
<dbReference type="KEGG" id="aten:116294920"/>
<dbReference type="GeneID" id="116294920"/>
<name>A0A6P8HQ30_ACTTE</name>
<keyword evidence="1" id="KW-1185">Reference proteome</keyword>
<dbReference type="RefSeq" id="XP_031558474.1">
    <property type="nucleotide sequence ID" value="XM_031702614.1"/>
</dbReference>
<dbReference type="Proteomes" id="UP000515163">
    <property type="component" value="Unplaced"/>
</dbReference>
<evidence type="ECO:0000313" key="1">
    <source>
        <dbReference type="Proteomes" id="UP000515163"/>
    </source>
</evidence>
<evidence type="ECO:0000313" key="2">
    <source>
        <dbReference type="RefSeq" id="XP_031558474.1"/>
    </source>
</evidence>
<gene>
    <name evidence="2" type="primary">LOC116294920</name>
</gene>
<organism evidence="1 2">
    <name type="scientific">Actinia tenebrosa</name>
    <name type="common">Australian red waratah sea anemone</name>
    <dbReference type="NCBI Taxonomy" id="6105"/>
    <lineage>
        <taxon>Eukaryota</taxon>
        <taxon>Metazoa</taxon>
        <taxon>Cnidaria</taxon>
        <taxon>Anthozoa</taxon>
        <taxon>Hexacorallia</taxon>
        <taxon>Actiniaria</taxon>
        <taxon>Actiniidae</taxon>
        <taxon>Actinia</taxon>
    </lineage>
</organism>
<sequence>MEADVPYVMQTNLQRCYIIAFKSTYLLCNGSWNILDNDFVNSRFLIVESENTQNFTIQFKRTTSHLEYNDAMKGRILRMTIGCYDKSDTIISDCLLLKMQGTLKCPDFSLPALPKPTTSPWTIAPTSETGTSKNEFQTHSISTSQSTTMVSKTIPSQILALVHYK</sequence>
<protein>
    <submittedName>
        <fullName evidence="2">Uncharacterized protein LOC116294920</fullName>
    </submittedName>
</protein>
<accession>A0A6P8HQ30</accession>